<protein>
    <recommendedName>
        <fullName evidence="3">F-box domain-containing protein</fullName>
    </recommendedName>
</protein>
<organism evidence="1 2">
    <name type="scientific">Coemansia javaensis</name>
    <dbReference type="NCBI Taxonomy" id="2761396"/>
    <lineage>
        <taxon>Eukaryota</taxon>
        <taxon>Fungi</taxon>
        <taxon>Fungi incertae sedis</taxon>
        <taxon>Zoopagomycota</taxon>
        <taxon>Kickxellomycotina</taxon>
        <taxon>Kickxellomycetes</taxon>
        <taxon>Kickxellales</taxon>
        <taxon>Kickxellaceae</taxon>
        <taxon>Coemansia</taxon>
    </lineage>
</organism>
<dbReference type="AlphaFoldDB" id="A0A9W8H9R4"/>
<comment type="caution">
    <text evidence="1">The sequence shown here is derived from an EMBL/GenBank/DDBJ whole genome shotgun (WGS) entry which is preliminary data.</text>
</comment>
<keyword evidence="2" id="KW-1185">Reference proteome</keyword>
<reference evidence="1" key="1">
    <citation type="submission" date="2022-07" db="EMBL/GenBank/DDBJ databases">
        <title>Phylogenomic reconstructions and comparative analyses of Kickxellomycotina fungi.</title>
        <authorList>
            <person name="Reynolds N.K."/>
            <person name="Stajich J.E."/>
            <person name="Barry K."/>
            <person name="Grigoriev I.V."/>
            <person name="Crous P."/>
            <person name="Smith M.E."/>
        </authorList>
    </citation>
    <scope>NUCLEOTIDE SEQUENCE</scope>
    <source>
        <strain evidence="1">NBRC 105414</strain>
    </source>
</reference>
<proteinExistence type="predicted"/>
<evidence type="ECO:0008006" key="3">
    <source>
        <dbReference type="Google" id="ProtNLM"/>
    </source>
</evidence>
<evidence type="ECO:0000313" key="2">
    <source>
        <dbReference type="Proteomes" id="UP001140217"/>
    </source>
</evidence>
<dbReference type="SUPFAM" id="SSF52058">
    <property type="entry name" value="L domain-like"/>
    <property type="match status" value="1"/>
</dbReference>
<gene>
    <name evidence="1" type="ORF">H4R18_002415</name>
</gene>
<dbReference type="Proteomes" id="UP001140217">
    <property type="component" value="Unassembled WGS sequence"/>
</dbReference>
<sequence>MYLCDLPNEVLSLVLRAPAKKVKENLSLLLVCKKWRSLALPYVYSEVHIEYGTWADASTEDTGGEPEDVKMTSNLDAVASVDCVRTARNLRIHVHYNLDPFPGLTRVVQTMRDAAEVWRGARVLDIAMHPNYRHPSYNTNVASRHPITVSPDCLFKQLRKASIDYDYRDGYQHPRTDPARLEELRLLNWPANHSWTPFSTDTGAMEIELPCLKRLDLLYNPLVQVPPESVTCLSLTRLMIAAPTSLDAMLELIRKLPNLTSLGLWKLALNEIQADISVPEPGENCVVEPLDTKLKSLGINVNQNEPSWEMIVPVVKYLLLWIPTLEKFRAMHAPKKPIMDFVGEYLAWYPHLEGIGFTLNDSDDLFRNKNCGSIE</sequence>
<accession>A0A9W8H9R4</accession>
<dbReference type="EMBL" id="JANBUL010000079">
    <property type="protein sequence ID" value="KAJ2782206.1"/>
    <property type="molecule type" value="Genomic_DNA"/>
</dbReference>
<dbReference type="OrthoDB" id="5565580at2759"/>
<evidence type="ECO:0000313" key="1">
    <source>
        <dbReference type="EMBL" id="KAJ2782206.1"/>
    </source>
</evidence>
<dbReference type="InterPro" id="IPR032675">
    <property type="entry name" value="LRR_dom_sf"/>
</dbReference>
<dbReference type="Gene3D" id="3.80.10.10">
    <property type="entry name" value="Ribonuclease Inhibitor"/>
    <property type="match status" value="1"/>
</dbReference>
<name>A0A9W8H9R4_9FUNG</name>